<organism evidence="1 2">
    <name type="scientific">Aspergillus flavus (strain ATCC 200026 / FGSC A1120 / IAM 13836 / NRRL 3357 / JCM 12722 / SRRC 167)</name>
    <dbReference type="NCBI Taxonomy" id="332952"/>
    <lineage>
        <taxon>Eukaryota</taxon>
        <taxon>Fungi</taxon>
        <taxon>Dikarya</taxon>
        <taxon>Ascomycota</taxon>
        <taxon>Pezizomycotina</taxon>
        <taxon>Eurotiomycetes</taxon>
        <taxon>Eurotiomycetidae</taxon>
        <taxon>Eurotiales</taxon>
        <taxon>Aspergillaceae</taxon>
        <taxon>Aspergillus</taxon>
        <taxon>Aspergillus subgen. Circumdati</taxon>
    </lineage>
</organism>
<name>A0A7U2R1U9_ASPFN</name>
<evidence type="ECO:0000313" key="2">
    <source>
        <dbReference type="Proteomes" id="UP000596276"/>
    </source>
</evidence>
<dbReference type="Proteomes" id="UP000596276">
    <property type="component" value="Chromosome 8"/>
</dbReference>
<protein>
    <submittedName>
        <fullName evidence="1">Uncharacterized protein</fullName>
    </submittedName>
</protein>
<proteinExistence type="predicted"/>
<dbReference type="EMBL" id="CP044616">
    <property type="protein sequence ID" value="QRD92307.1"/>
    <property type="molecule type" value="Genomic_DNA"/>
</dbReference>
<evidence type="ECO:0000313" key="1">
    <source>
        <dbReference type="EMBL" id="QRD92307.1"/>
    </source>
</evidence>
<dbReference type="AlphaFoldDB" id="A0A7U2R1U9"/>
<reference evidence="2" key="1">
    <citation type="journal article" date="2021" name="G3 (Bethesda)">
        <title>Chromosome assembled and annotated genome sequence of Aspergillus flavus NRRL 3357.</title>
        <authorList>
            <person name="Skerker J.M."/>
            <person name="Pianalto K.M."/>
            <person name="Mondo S.J."/>
            <person name="Yang K."/>
            <person name="Arkin A.P."/>
            <person name="Keller N.P."/>
            <person name="Grigoriev I.V."/>
            <person name="Louise Glass N.L."/>
        </authorList>
    </citation>
    <scope>NUCLEOTIDE SEQUENCE [LARGE SCALE GENOMIC DNA]</scope>
    <source>
        <strain evidence="2">ATCC 200026 / FGSC A1120 / IAM 13836 / NRRL 3357 / JCM 12722 / SRRC 167</strain>
    </source>
</reference>
<sequence>MVHPILPHLLQRLVSKPQGLKRYAARAKIAACNIYFFTPILFHDRGLSL</sequence>
<accession>A0A7U2R1U9</accession>
<gene>
    <name evidence="1" type="ORF">F9C07_12282</name>
</gene>
<keyword evidence="2" id="KW-1185">Reference proteome</keyword>
<dbReference type="VEuPathDB" id="FungiDB:F9C07_12282"/>